<evidence type="ECO:0000256" key="7">
    <source>
        <dbReference type="SAM" id="MobiDB-lite"/>
    </source>
</evidence>
<dbReference type="Gene3D" id="3.30.200.20">
    <property type="entry name" value="Phosphorylase Kinase, domain 1"/>
    <property type="match status" value="1"/>
</dbReference>
<dbReference type="AlphaFoldDB" id="A0A4S2JR04"/>
<keyword evidence="4 9" id="KW-0418">Kinase</keyword>
<dbReference type="GO" id="GO:0043065">
    <property type="term" value="P:positive regulation of apoptotic process"/>
    <property type="evidence" value="ECO:0007669"/>
    <property type="project" value="TreeGrafter"/>
</dbReference>
<feature type="region of interest" description="Disordered" evidence="7">
    <location>
        <begin position="461"/>
        <end position="487"/>
    </location>
</feature>
<keyword evidence="2" id="KW-0808">Transferase</keyword>
<protein>
    <submittedName>
        <fullName evidence="9">Myosin light chain kinase, smooth muscle</fullName>
    </submittedName>
</protein>
<evidence type="ECO:0000313" key="10">
    <source>
        <dbReference type="Proteomes" id="UP000310200"/>
    </source>
</evidence>
<feature type="binding site" evidence="6">
    <location>
        <position position="63"/>
    </location>
    <ligand>
        <name>ATP</name>
        <dbReference type="ChEBI" id="CHEBI:30616"/>
    </ligand>
</feature>
<gene>
    <name evidence="9" type="ORF">DBV15_02183</name>
</gene>
<evidence type="ECO:0000256" key="3">
    <source>
        <dbReference type="ARBA" id="ARBA00022741"/>
    </source>
</evidence>
<evidence type="ECO:0000256" key="5">
    <source>
        <dbReference type="ARBA" id="ARBA00022840"/>
    </source>
</evidence>
<proteinExistence type="predicted"/>
<dbReference type="InterPro" id="IPR008271">
    <property type="entry name" value="Ser/Thr_kinase_AS"/>
</dbReference>
<accession>A0A4S2JR04</accession>
<dbReference type="GO" id="GO:0035556">
    <property type="term" value="P:intracellular signal transduction"/>
    <property type="evidence" value="ECO:0007669"/>
    <property type="project" value="TreeGrafter"/>
</dbReference>
<dbReference type="Gene3D" id="1.10.510.10">
    <property type="entry name" value="Transferase(Phosphotransferase) domain 1"/>
    <property type="match status" value="1"/>
</dbReference>
<evidence type="ECO:0000313" key="9">
    <source>
        <dbReference type="EMBL" id="TGZ37916.1"/>
    </source>
</evidence>
<keyword evidence="10" id="KW-1185">Reference proteome</keyword>
<dbReference type="PROSITE" id="PS00108">
    <property type="entry name" value="PROTEIN_KINASE_ST"/>
    <property type="match status" value="1"/>
</dbReference>
<evidence type="ECO:0000256" key="1">
    <source>
        <dbReference type="ARBA" id="ARBA00022527"/>
    </source>
</evidence>
<dbReference type="EMBL" id="QBLH01003504">
    <property type="protein sequence ID" value="TGZ37916.1"/>
    <property type="molecule type" value="Genomic_DNA"/>
</dbReference>
<feature type="compositionally biased region" description="Low complexity" evidence="7">
    <location>
        <begin position="379"/>
        <end position="390"/>
    </location>
</feature>
<dbReference type="PROSITE" id="PS50011">
    <property type="entry name" value="PROTEIN_KINASE_DOM"/>
    <property type="match status" value="1"/>
</dbReference>
<dbReference type="SUPFAM" id="SSF56112">
    <property type="entry name" value="Protein kinase-like (PK-like)"/>
    <property type="match status" value="1"/>
</dbReference>
<dbReference type="FunFam" id="1.10.510.10:FF:000594">
    <property type="entry name" value="Myosin light chain kinase isoform-III"/>
    <property type="match status" value="1"/>
</dbReference>
<dbReference type="InterPro" id="IPR017441">
    <property type="entry name" value="Protein_kinase_ATP_BS"/>
</dbReference>
<keyword evidence="3 6" id="KW-0547">Nucleotide-binding</keyword>
<name>A0A4S2JR04_9HYME</name>
<feature type="region of interest" description="Disordered" evidence="7">
    <location>
        <begin position="373"/>
        <end position="409"/>
    </location>
</feature>
<dbReference type="GO" id="GO:0004674">
    <property type="term" value="F:protein serine/threonine kinase activity"/>
    <property type="evidence" value="ECO:0007669"/>
    <property type="project" value="UniProtKB-KW"/>
</dbReference>
<keyword evidence="1" id="KW-0723">Serine/threonine-protein kinase</keyword>
<evidence type="ECO:0000256" key="4">
    <source>
        <dbReference type="ARBA" id="ARBA00022777"/>
    </source>
</evidence>
<dbReference type="Pfam" id="PF00069">
    <property type="entry name" value="Pkinase"/>
    <property type="match status" value="1"/>
</dbReference>
<reference evidence="9 10" key="1">
    <citation type="journal article" date="2019" name="Philos. Trans. R. Soc. Lond., B, Biol. Sci.">
        <title>Ant behaviour and brain gene expression of defending hosts depend on the ecological success of the intruding social parasite.</title>
        <authorList>
            <person name="Kaur R."/>
            <person name="Stoldt M."/>
            <person name="Jongepier E."/>
            <person name="Feldmeyer B."/>
            <person name="Menzel F."/>
            <person name="Bornberg-Bauer E."/>
            <person name="Foitzik S."/>
        </authorList>
    </citation>
    <scope>NUCLEOTIDE SEQUENCE [LARGE SCALE GENOMIC DNA]</scope>
    <source>
        <tissue evidence="9">Whole body</tissue>
    </source>
</reference>
<dbReference type="InterPro" id="IPR000719">
    <property type="entry name" value="Prot_kinase_dom"/>
</dbReference>
<dbReference type="CDD" id="cd14103">
    <property type="entry name" value="STKc_MLCK"/>
    <property type="match status" value="1"/>
</dbReference>
<organism evidence="9 10">
    <name type="scientific">Temnothorax longispinosus</name>
    <dbReference type="NCBI Taxonomy" id="300112"/>
    <lineage>
        <taxon>Eukaryota</taxon>
        <taxon>Metazoa</taxon>
        <taxon>Ecdysozoa</taxon>
        <taxon>Arthropoda</taxon>
        <taxon>Hexapoda</taxon>
        <taxon>Insecta</taxon>
        <taxon>Pterygota</taxon>
        <taxon>Neoptera</taxon>
        <taxon>Endopterygota</taxon>
        <taxon>Hymenoptera</taxon>
        <taxon>Apocrita</taxon>
        <taxon>Aculeata</taxon>
        <taxon>Formicoidea</taxon>
        <taxon>Formicidae</taxon>
        <taxon>Myrmicinae</taxon>
        <taxon>Temnothorax</taxon>
    </lineage>
</organism>
<evidence type="ECO:0000256" key="6">
    <source>
        <dbReference type="PROSITE-ProRule" id="PRU10141"/>
    </source>
</evidence>
<dbReference type="GO" id="GO:0005634">
    <property type="term" value="C:nucleus"/>
    <property type="evidence" value="ECO:0007669"/>
    <property type="project" value="TreeGrafter"/>
</dbReference>
<dbReference type="SMART" id="SM00220">
    <property type="entry name" value="S_TKc"/>
    <property type="match status" value="1"/>
</dbReference>
<dbReference type="PROSITE" id="PS00107">
    <property type="entry name" value="PROTEIN_KINASE_ATP"/>
    <property type="match status" value="1"/>
</dbReference>
<feature type="compositionally biased region" description="Basic and acidic residues" evidence="7">
    <location>
        <begin position="478"/>
        <end position="487"/>
    </location>
</feature>
<dbReference type="PANTHER" id="PTHR24342:SF20">
    <property type="entry name" value="MYOSIN LIGHT CHAIN KINASE, SMOOTH MUSCLE"/>
    <property type="match status" value="1"/>
</dbReference>
<comment type="caution">
    <text evidence="9">The sequence shown here is derived from an EMBL/GenBank/DDBJ whole genome shotgun (WGS) entry which is preliminary data.</text>
</comment>
<feature type="domain" description="Protein kinase" evidence="8">
    <location>
        <begin position="34"/>
        <end position="289"/>
    </location>
</feature>
<evidence type="ECO:0000256" key="2">
    <source>
        <dbReference type="ARBA" id="ARBA00022679"/>
    </source>
</evidence>
<sequence>MIRVDESDPVGEIEPSFPYRDVTIRRGVEFKDDYDIQSELGRGKFGIVYRCKEKTGGLMLAAKVVNVMRKEDRRAVQREVDIMRRLQHPRLIQLYDAIDTGKQIYVVLELIDGGELFERVIDDDFVLTERSCAVFMRQICEGIEFMHGQKILHLDLKPENILCLTKEGNRIKIIDFGLAREYDPSKKLQVLFGTPEFVAPEVVNFDQIGFGTDIWSIGVICYVLLSGLSPFMGDTDIETMANVTIAKYDFDHEAFTEISEDAKDFIRCLLVKDKEKRMTAAQCREHRWLARKMNKPKSEKEVAGLAAAKRTAFIENRPVIGVVDDNGREELDVTKDNLRLFVERWREHPDSPYTIDSYHALPRNLLRSRDESISMRGHSPSPCDSLRSSSTQSERVTDPATVRDNSSHLLSVPSLSLSLERRASEGTAARNRRDPASQIALAEEIIKLSEHLRSIAMGSRVNEENNGGPMEAQRFTRRPGDNNRDTYSRNNVKVTSHVDKETNEITEKLSSITRQRKLNGTTFHSSRSFDRHNLDPNFGNVFVALRRTSIGDGDMSERRKDSRKYSLERTTITETIDEKFNGERIERGRRSSTGAEEMDLTPPWRRSRVKRSFGETSRDVPRISNLRDLHKNLNLDEPGSTKDLLLHLLGEWEEVTTMSGGSGGGVGGGGGGGVGAGRKSVSLDWCGADTIARRTMNSLAQYFQSKQQETKSPDVASSTERPSAGKLIEHRWLEAALENPIQKHRLKRYVIKKRWVKAVNAILALKRMGARLDFDLI</sequence>
<keyword evidence="5 6" id="KW-0067">ATP-binding</keyword>
<dbReference type="Proteomes" id="UP000310200">
    <property type="component" value="Unassembled WGS sequence"/>
</dbReference>
<dbReference type="STRING" id="300112.A0A4S2JR04"/>
<dbReference type="PANTHER" id="PTHR24342">
    <property type="entry name" value="SERINE/THREONINE-PROTEIN KINASE 17"/>
    <property type="match status" value="1"/>
</dbReference>
<dbReference type="InterPro" id="IPR011009">
    <property type="entry name" value="Kinase-like_dom_sf"/>
</dbReference>
<evidence type="ECO:0000259" key="8">
    <source>
        <dbReference type="PROSITE" id="PS50011"/>
    </source>
</evidence>
<dbReference type="FunFam" id="3.30.200.20:FF:000042">
    <property type="entry name" value="Aurora kinase A"/>
    <property type="match status" value="1"/>
</dbReference>
<dbReference type="GO" id="GO:0005524">
    <property type="term" value="F:ATP binding"/>
    <property type="evidence" value="ECO:0007669"/>
    <property type="project" value="UniProtKB-UniRule"/>
</dbReference>